<name>A0ACC2S5S0_9FUNG</name>
<proteinExistence type="predicted"/>
<evidence type="ECO:0000313" key="1">
    <source>
        <dbReference type="EMBL" id="KAJ9057629.1"/>
    </source>
</evidence>
<organism evidence="1 2">
    <name type="scientific">Entomophthora muscae</name>
    <dbReference type="NCBI Taxonomy" id="34485"/>
    <lineage>
        <taxon>Eukaryota</taxon>
        <taxon>Fungi</taxon>
        <taxon>Fungi incertae sedis</taxon>
        <taxon>Zoopagomycota</taxon>
        <taxon>Entomophthoromycotina</taxon>
        <taxon>Entomophthoromycetes</taxon>
        <taxon>Entomophthorales</taxon>
        <taxon>Entomophthoraceae</taxon>
        <taxon>Entomophthora</taxon>
    </lineage>
</organism>
<dbReference type="EMBL" id="QTSX02005777">
    <property type="protein sequence ID" value="KAJ9057629.1"/>
    <property type="molecule type" value="Genomic_DNA"/>
</dbReference>
<dbReference type="Proteomes" id="UP001165960">
    <property type="component" value="Unassembled WGS sequence"/>
</dbReference>
<evidence type="ECO:0000313" key="2">
    <source>
        <dbReference type="Proteomes" id="UP001165960"/>
    </source>
</evidence>
<sequence length="166" mass="18778">MNPDIGINYNNIGLDVATGASDFPTRSSAYKRVSATDSSQSRTSIEIPYLADPHDSFSPETSSNLELPAQEESWYRFDSHSGVRTTGSKLRSLTLVFLVISFYWVASINLVFFNKRIFIDNVYPFPYPLFLTWFQLICALVILVLLGEISKLPYLIVKKSSPSIYF</sequence>
<accession>A0ACC2S5S0</accession>
<reference evidence="1" key="1">
    <citation type="submission" date="2022-04" db="EMBL/GenBank/DDBJ databases">
        <title>Genome of the entomopathogenic fungus Entomophthora muscae.</title>
        <authorList>
            <person name="Elya C."/>
            <person name="Lovett B.R."/>
            <person name="Lee E."/>
            <person name="Macias A.M."/>
            <person name="Hajek A.E."/>
            <person name="De Bivort B.L."/>
            <person name="Kasson M.T."/>
            <person name="De Fine Licht H.H."/>
            <person name="Stajich J.E."/>
        </authorList>
    </citation>
    <scope>NUCLEOTIDE SEQUENCE</scope>
    <source>
        <strain evidence="1">Berkeley</strain>
    </source>
</reference>
<comment type="caution">
    <text evidence="1">The sequence shown here is derived from an EMBL/GenBank/DDBJ whole genome shotgun (WGS) entry which is preliminary data.</text>
</comment>
<keyword evidence="2" id="KW-1185">Reference proteome</keyword>
<gene>
    <name evidence="1" type="ORF">DSO57_1020622</name>
</gene>
<protein>
    <submittedName>
        <fullName evidence="1">Uncharacterized protein</fullName>
    </submittedName>
</protein>